<keyword evidence="1" id="KW-0812">Transmembrane</keyword>
<comment type="caution">
    <text evidence="2">The sequence shown here is derived from an EMBL/GenBank/DDBJ whole genome shotgun (WGS) entry which is preliminary data.</text>
</comment>
<gene>
    <name evidence="2" type="ORF">IU514_18335</name>
</gene>
<evidence type="ECO:0000256" key="1">
    <source>
        <dbReference type="SAM" id="Phobius"/>
    </source>
</evidence>
<feature type="transmembrane region" description="Helical" evidence="1">
    <location>
        <begin position="275"/>
        <end position="299"/>
    </location>
</feature>
<dbReference type="PANTHER" id="PTHR35337:SF1">
    <property type="entry name" value="SLR1478 PROTEIN"/>
    <property type="match status" value="1"/>
</dbReference>
<organism evidence="2 3">
    <name type="scientific">Lysobacter niastensis</name>
    <dbReference type="NCBI Taxonomy" id="380629"/>
    <lineage>
        <taxon>Bacteria</taxon>
        <taxon>Pseudomonadati</taxon>
        <taxon>Pseudomonadota</taxon>
        <taxon>Gammaproteobacteria</taxon>
        <taxon>Lysobacterales</taxon>
        <taxon>Lysobacteraceae</taxon>
        <taxon>Lysobacter</taxon>
    </lineage>
</organism>
<dbReference type="PANTHER" id="PTHR35337">
    <property type="entry name" value="SLR1478 PROTEIN"/>
    <property type="match status" value="1"/>
</dbReference>
<evidence type="ECO:0000313" key="3">
    <source>
        <dbReference type="Proteomes" id="UP001429984"/>
    </source>
</evidence>
<dbReference type="Proteomes" id="UP001429984">
    <property type="component" value="Unassembled WGS sequence"/>
</dbReference>
<dbReference type="RefSeq" id="WP_194932598.1">
    <property type="nucleotide sequence ID" value="NZ_JADLZT010000013.1"/>
</dbReference>
<dbReference type="EMBL" id="JADLZT010000013">
    <property type="protein sequence ID" value="MBF6025992.1"/>
    <property type="molecule type" value="Genomic_DNA"/>
</dbReference>
<accession>A0ABS0BE72</accession>
<reference evidence="2 3" key="1">
    <citation type="submission" date="2020-11" db="EMBL/GenBank/DDBJ databases">
        <title>Draft Genome Sequence and Secondary Metabolite Biosynthetic Potential of the Lysobacter niastensis Type strain DSM 18481.</title>
        <authorList>
            <person name="Turrini P."/>
            <person name="Artuso I."/>
            <person name="Tescari M."/>
            <person name="Lugli G.A."/>
            <person name="Frangipani E."/>
            <person name="Ventura M."/>
            <person name="Visca P."/>
        </authorList>
    </citation>
    <scope>NUCLEOTIDE SEQUENCE [LARGE SCALE GENOMIC DNA]</scope>
    <source>
        <strain evidence="2 3">DSM 18481</strain>
    </source>
</reference>
<proteinExistence type="predicted"/>
<keyword evidence="1" id="KW-0472">Membrane</keyword>
<feature type="transmembrane region" description="Helical" evidence="1">
    <location>
        <begin position="235"/>
        <end position="254"/>
    </location>
</feature>
<dbReference type="InterPro" id="IPR002798">
    <property type="entry name" value="SpoIIM-like"/>
</dbReference>
<feature type="transmembrane region" description="Helical" evidence="1">
    <location>
        <begin position="194"/>
        <end position="215"/>
    </location>
</feature>
<keyword evidence="1" id="KW-1133">Transmembrane helix</keyword>
<protein>
    <submittedName>
        <fullName evidence="2">Stage II sporulation protein M</fullName>
    </submittedName>
</protein>
<evidence type="ECO:0000313" key="2">
    <source>
        <dbReference type="EMBL" id="MBF6025992.1"/>
    </source>
</evidence>
<feature type="transmembrane region" description="Helical" evidence="1">
    <location>
        <begin position="305"/>
        <end position="323"/>
    </location>
</feature>
<sequence length="338" mass="37183">MKQDAFVRRHQDEWDELETWLDARGDSPRRARASRRGWTGLPDHEVPARYRRLCQQLALARRRGYSPVVTERLQSLMRRGHDLLYRTPAPHWRRAAEFLLAGFPRLVREERGCMLAAAALFWLPLLATFIAIQWRPELAGALFDPGQLAQFESMYDPADPSRRLGRDSGTDVAMFGHYIWNNISIGFRTFASGLLAGVGTILVLIFNGVIIGGVAGHLQAIGHGDPFWRFVAGHSAPELTAIVISGGAGLRLGLNLIAPGQRRRIDALVDGGRRGALLCLGVLAMLVFAAFVEAFWSSIGSIPAVIKYAVGALLWALVGAWLWHGGRGALPGEDADAH</sequence>
<dbReference type="Pfam" id="PF01944">
    <property type="entry name" value="SpoIIM"/>
    <property type="match status" value="1"/>
</dbReference>
<name>A0ABS0BE72_9GAMM</name>
<keyword evidence="3" id="KW-1185">Reference proteome</keyword>